<accession>A0A5S5C9T5</accession>
<proteinExistence type="predicted"/>
<name>A0A5S5C9T5_9FLAO</name>
<evidence type="ECO:0000313" key="3">
    <source>
        <dbReference type="Proteomes" id="UP000324376"/>
    </source>
</evidence>
<evidence type="ECO:0000256" key="1">
    <source>
        <dbReference type="SAM" id="Phobius"/>
    </source>
</evidence>
<feature type="transmembrane region" description="Helical" evidence="1">
    <location>
        <begin position="88"/>
        <end position="110"/>
    </location>
</feature>
<sequence length="312" mass="36589">MTKDILHITNGDSLTDRLHQLALIDGDCFVWREMLCEGPTLIRTESLESLQNRKEFLEKYYRITPNDYEQKFVSQLSKLDDRKRYKEIILWFEYDLFCHMNMVAAISLLLRKGFEKVPIFLVCSGRIEGESKCFGLNELSDSQLITHLKNKKQLTVDDLQLASHIWTLYCEENPNKIAGQIKASSSFEYLSICLKAHLERFPNAKTGLNTLETNILKMIDTYQIKNMKQLMGYALEYQGFYGYGDMQMKRIIAKLFQFLDQTGEQLILSERGKLVLQEKKNFYNTTAADWYYGGVNKYHYLYNTDTRNLMKL</sequence>
<dbReference type="EMBL" id="VNHU01000003">
    <property type="protein sequence ID" value="TYP75136.1"/>
    <property type="molecule type" value="Genomic_DNA"/>
</dbReference>
<keyword evidence="3" id="KW-1185">Reference proteome</keyword>
<reference evidence="2 3" key="1">
    <citation type="submission" date="2019-07" db="EMBL/GenBank/DDBJ databases">
        <title>Genomic Encyclopedia of Archaeal and Bacterial Type Strains, Phase II (KMG-II): from individual species to whole genera.</title>
        <authorList>
            <person name="Goeker M."/>
        </authorList>
    </citation>
    <scope>NUCLEOTIDE SEQUENCE [LARGE SCALE GENOMIC DNA]</scope>
    <source>
        <strain evidence="2 3">DSM 17527</strain>
    </source>
</reference>
<keyword evidence="1" id="KW-1133">Transmembrane helix</keyword>
<organism evidence="2 3">
    <name type="scientific">Aquimarina intermedia</name>
    <dbReference type="NCBI Taxonomy" id="350814"/>
    <lineage>
        <taxon>Bacteria</taxon>
        <taxon>Pseudomonadati</taxon>
        <taxon>Bacteroidota</taxon>
        <taxon>Flavobacteriia</taxon>
        <taxon>Flavobacteriales</taxon>
        <taxon>Flavobacteriaceae</taxon>
        <taxon>Aquimarina</taxon>
    </lineage>
</organism>
<gene>
    <name evidence="2" type="ORF">BD809_103200</name>
</gene>
<dbReference type="OrthoDB" id="127805at2"/>
<evidence type="ECO:0000313" key="2">
    <source>
        <dbReference type="EMBL" id="TYP75136.1"/>
    </source>
</evidence>
<keyword evidence="1" id="KW-0812">Transmembrane</keyword>
<comment type="caution">
    <text evidence="2">The sequence shown here is derived from an EMBL/GenBank/DDBJ whole genome shotgun (WGS) entry which is preliminary data.</text>
</comment>
<dbReference type="AlphaFoldDB" id="A0A5S5C9T5"/>
<protein>
    <submittedName>
        <fullName evidence="2">Uncharacterized protein DUF1835</fullName>
    </submittedName>
</protein>
<dbReference type="RefSeq" id="WP_148782133.1">
    <property type="nucleotide sequence ID" value="NZ_VNHU01000003.1"/>
</dbReference>
<keyword evidence="1" id="KW-0472">Membrane</keyword>
<dbReference type="Proteomes" id="UP000324376">
    <property type="component" value="Unassembled WGS sequence"/>
</dbReference>